<dbReference type="PROSITE" id="PS00128">
    <property type="entry name" value="GLYCOSYL_HYDROL_F22_1"/>
    <property type="match status" value="1"/>
</dbReference>
<dbReference type="AlphaFoldDB" id="A0A8T0F4S2"/>
<dbReference type="PANTHER" id="PTHR11407">
    <property type="entry name" value="LYSOZYME C"/>
    <property type="match status" value="1"/>
</dbReference>
<dbReference type="PROSITE" id="PS51348">
    <property type="entry name" value="GLYCOSYL_HYDROL_F22_2"/>
    <property type="match status" value="1"/>
</dbReference>
<keyword evidence="6" id="KW-0378">Hydrolase</keyword>
<gene>
    <name evidence="9" type="ORF">HNY73_007968</name>
</gene>
<dbReference type="GO" id="GO:0031640">
    <property type="term" value="P:killing of cells of another organism"/>
    <property type="evidence" value="ECO:0007669"/>
    <property type="project" value="UniProtKB-KW"/>
</dbReference>
<proteinExistence type="inferred from homology"/>
<dbReference type="Gene3D" id="1.10.530.10">
    <property type="match status" value="1"/>
</dbReference>
<comment type="caution">
    <text evidence="9">The sequence shown here is derived from an EMBL/GenBank/DDBJ whole genome shotgun (WGS) entry which is preliminary data.</text>
</comment>
<evidence type="ECO:0000313" key="10">
    <source>
        <dbReference type="Proteomes" id="UP000807504"/>
    </source>
</evidence>
<dbReference type="Proteomes" id="UP000807504">
    <property type="component" value="Unassembled WGS sequence"/>
</dbReference>
<dbReference type="CDD" id="cd16899">
    <property type="entry name" value="LYZ_C_invert"/>
    <property type="match status" value="1"/>
</dbReference>
<comment type="catalytic activity">
    <reaction evidence="1">
        <text>Hydrolysis of (1-&gt;4)-beta-linkages between N-acetylmuramic acid and N-acetyl-D-glucosamine residues in a peptidoglycan and between N-acetyl-D-glucosamine residues in chitodextrins.</text>
        <dbReference type="EC" id="3.2.1.17"/>
    </reaction>
</comment>
<reference evidence="9" key="2">
    <citation type="submission" date="2020-06" db="EMBL/GenBank/DDBJ databases">
        <authorList>
            <person name="Sheffer M."/>
        </authorList>
    </citation>
    <scope>NUCLEOTIDE SEQUENCE</scope>
</reference>
<comment type="similarity">
    <text evidence="2 7">Belongs to the glycosyl hydrolase 22 family.</text>
</comment>
<organism evidence="9 10">
    <name type="scientific">Argiope bruennichi</name>
    <name type="common">Wasp spider</name>
    <name type="synonym">Aranea bruennichi</name>
    <dbReference type="NCBI Taxonomy" id="94029"/>
    <lineage>
        <taxon>Eukaryota</taxon>
        <taxon>Metazoa</taxon>
        <taxon>Ecdysozoa</taxon>
        <taxon>Arthropoda</taxon>
        <taxon>Chelicerata</taxon>
        <taxon>Arachnida</taxon>
        <taxon>Araneae</taxon>
        <taxon>Araneomorphae</taxon>
        <taxon>Entelegynae</taxon>
        <taxon>Araneoidea</taxon>
        <taxon>Araneidae</taxon>
        <taxon>Argiope</taxon>
    </lineage>
</organism>
<dbReference type="GO" id="GO:0003796">
    <property type="term" value="F:lysozyme activity"/>
    <property type="evidence" value="ECO:0007669"/>
    <property type="project" value="UniProtKB-EC"/>
</dbReference>
<dbReference type="InterPro" id="IPR001916">
    <property type="entry name" value="Glyco_hydro_22"/>
</dbReference>
<name>A0A8T0F4S2_ARGBR</name>
<evidence type="ECO:0000256" key="4">
    <source>
        <dbReference type="ARBA" id="ARBA00022638"/>
    </source>
</evidence>
<keyword evidence="5" id="KW-1015">Disulfide bond</keyword>
<accession>A0A8T0F4S2</accession>
<evidence type="ECO:0000313" key="9">
    <source>
        <dbReference type="EMBL" id="KAF8786216.1"/>
    </source>
</evidence>
<evidence type="ECO:0000256" key="2">
    <source>
        <dbReference type="ARBA" id="ARBA00010859"/>
    </source>
</evidence>
<sequence length="370" mass="43100">MEKKYHFPLTDIPRWLCVVHWESAFNTNAVNKGATPNSLDYGIFQINDDKWCKSPLRPSQNRCRISCERLKDDDLSDDVACLQQIIQEKGFHEWMSYGLRCNSNTEEYFKNCDFTSRALNVGMKLRDHPQPHVRFNIKHFKEQPNFMKIRFGLTSQPKGFKVNVNTKESRINFFTKFLSAHYKLKPFFSLHQYVTSFNKSREFFDQLVKLCVSINCLYCKIIPLLHRSLGLQVRYIVPQTFLTNINQQTIVVQKIRPDYRLLDISDNKRSWNILCKARSSDNSCRPKVAMTVSFAVNSLSETDRECFGADERGMTEMAAPVSIRYLEFIDLLERYNRLISAVPPPAGSSDGRSSFPVERNMAWYTTLHVP</sequence>
<dbReference type="FunFam" id="1.10.530.10:FF:000001">
    <property type="entry name" value="Lysozyme C"/>
    <property type="match status" value="1"/>
</dbReference>
<dbReference type="PANTHER" id="PTHR11407:SF63">
    <property type="entry name" value="LYSOZYME C"/>
    <property type="match status" value="1"/>
</dbReference>
<evidence type="ECO:0000256" key="1">
    <source>
        <dbReference type="ARBA" id="ARBA00000632"/>
    </source>
</evidence>
<dbReference type="Pfam" id="PF00062">
    <property type="entry name" value="Lys"/>
    <property type="match status" value="1"/>
</dbReference>
<dbReference type="SMART" id="SM00263">
    <property type="entry name" value="LYZ1"/>
    <property type="match status" value="1"/>
</dbReference>
<dbReference type="SUPFAM" id="SSF53955">
    <property type="entry name" value="Lysozyme-like"/>
    <property type="match status" value="1"/>
</dbReference>
<keyword evidence="10" id="KW-1185">Reference proteome</keyword>
<evidence type="ECO:0000259" key="8">
    <source>
        <dbReference type="PROSITE" id="PS00128"/>
    </source>
</evidence>
<keyword evidence="4" id="KW-0929">Antimicrobial</keyword>
<dbReference type="EC" id="3.2.1.17" evidence="3"/>
<reference evidence="9" key="1">
    <citation type="journal article" date="2020" name="bioRxiv">
        <title>Chromosome-level reference genome of the European wasp spider Argiope bruennichi: a resource for studies on range expansion and evolutionary adaptation.</title>
        <authorList>
            <person name="Sheffer M.M."/>
            <person name="Hoppe A."/>
            <person name="Krehenwinkel H."/>
            <person name="Uhl G."/>
            <person name="Kuss A.W."/>
            <person name="Jensen L."/>
            <person name="Jensen C."/>
            <person name="Gillespie R.G."/>
            <person name="Hoff K.J."/>
            <person name="Prost S."/>
        </authorList>
    </citation>
    <scope>NUCLEOTIDE SEQUENCE</scope>
</reference>
<feature type="domain" description="Glycosyl hydrolases family 22 (GH22)" evidence="8">
    <location>
        <begin position="63"/>
        <end position="81"/>
    </location>
</feature>
<protein>
    <recommendedName>
        <fullName evidence="3">lysozyme</fullName>
        <ecNumber evidence="3">3.2.1.17</ecNumber>
    </recommendedName>
</protein>
<evidence type="ECO:0000256" key="5">
    <source>
        <dbReference type="ARBA" id="ARBA00023157"/>
    </source>
</evidence>
<evidence type="ECO:0000256" key="7">
    <source>
        <dbReference type="RuleBase" id="RU004440"/>
    </source>
</evidence>
<dbReference type="EMBL" id="JABXBU010000015">
    <property type="protein sequence ID" value="KAF8786216.1"/>
    <property type="molecule type" value="Genomic_DNA"/>
</dbReference>
<evidence type="ECO:0000256" key="3">
    <source>
        <dbReference type="ARBA" id="ARBA00012732"/>
    </source>
</evidence>
<dbReference type="GO" id="GO:0042742">
    <property type="term" value="P:defense response to bacterium"/>
    <property type="evidence" value="ECO:0007669"/>
    <property type="project" value="UniProtKB-KW"/>
</dbReference>
<dbReference type="InterPro" id="IPR023346">
    <property type="entry name" value="Lysozyme-like_dom_sf"/>
</dbReference>
<dbReference type="PRINTS" id="PR00135">
    <property type="entry name" value="LYZLACT"/>
</dbReference>
<dbReference type="InterPro" id="IPR019799">
    <property type="entry name" value="Glyco_hydro_22_CS"/>
</dbReference>
<keyword evidence="4" id="KW-0081">Bacteriolytic enzyme</keyword>
<evidence type="ECO:0000256" key="6">
    <source>
        <dbReference type="ARBA" id="ARBA00023295"/>
    </source>
</evidence>
<keyword evidence="6" id="KW-0326">Glycosidase</keyword>